<evidence type="ECO:0000256" key="7">
    <source>
        <dbReference type="ARBA" id="ARBA00022989"/>
    </source>
</evidence>
<dbReference type="GO" id="GO:0005886">
    <property type="term" value="C:plasma membrane"/>
    <property type="evidence" value="ECO:0007669"/>
    <property type="project" value="UniProtKB-SubCell"/>
</dbReference>
<sequence length="267" mass="30057">MFDHVIIGQYIPGKSFVHALDPRAKLGAVFVFLIFLFLTRDPFALTLALLLAVTAFLLAGIPFRFYLKGMRFIALIILFTFLLHLFMTQEGALVFDFGFLRIYSGGLIEGGLIGYRLFLLITMASMLTLTTTPVDLTDGMERLMKPMAKINVPTHELALMMSIALRFIPTLLGETSKIVKAQMARGANFSEGSLWKRLKAVIPILVPLFIQSFKRAEDLATAMEARGYAGGEGRTKFRQLRWKNSDTAVMLLFVLFAVWSVLSRWFI</sequence>
<dbReference type="EMBL" id="FOGV01000015">
    <property type="protein sequence ID" value="SES10722.1"/>
    <property type="molecule type" value="Genomic_DNA"/>
</dbReference>
<evidence type="ECO:0000256" key="4">
    <source>
        <dbReference type="ARBA" id="ARBA00022448"/>
    </source>
</evidence>
<keyword evidence="5 9" id="KW-1003">Cell membrane</keyword>
<comment type="subcellular location">
    <subcellularLocation>
        <location evidence="1 9">Cell membrane</location>
        <topology evidence="1 9">Multi-pass membrane protein</topology>
    </subcellularLocation>
</comment>
<evidence type="ECO:0000313" key="11">
    <source>
        <dbReference type="Proteomes" id="UP000199318"/>
    </source>
</evidence>
<comment type="function">
    <text evidence="9">Transmembrane (T) component of an energy-coupling factor (ECF) ABC-transporter complex. Unlike classic ABC transporters this ECF transporter provides the energy necessary to transport a number of different substrates.</text>
</comment>
<feature type="transmembrane region" description="Helical" evidence="9">
    <location>
        <begin position="72"/>
        <end position="95"/>
    </location>
</feature>
<dbReference type="Proteomes" id="UP000199318">
    <property type="component" value="Unassembled WGS sequence"/>
</dbReference>
<keyword evidence="4 9" id="KW-0813">Transport</keyword>
<dbReference type="AlphaFoldDB" id="A0A1H9UMZ2"/>
<dbReference type="STRING" id="1464123.SAMN05444126_11525"/>
<protein>
    <recommendedName>
        <fullName evidence="3 9">Energy-coupling factor transporter transmembrane protein EcfT</fullName>
        <shortName evidence="9">ECF transporter T component EcfT</shortName>
    </recommendedName>
</protein>
<evidence type="ECO:0000313" key="10">
    <source>
        <dbReference type="EMBL" id="SES10722.1"/>
    </source>
</evidence>
<dbReference type="CDD" id="cd16914">
    <property type="entry name" value="EcfT"/>
    <property type="match status" value="1"/>
</dbReference>
<evidence type="ECO:0000256" key="6">
    <source>
        <dbReference type="ARBA" id="ARBA00022692"/>
    </source>
</evidence>
<evidence type="ECO:0000256" key="9">
    <source>
        <dbReference type="HAMAP-Rule" id="MF_01461"/>
    </source>
</evidence>
<accession>A0A1H9UMZ2</accession>
<dbReference type="PANTHER" id="PTHR33514:SF13">
    <property type="entry name" value="PROTEIN ABCI12, CHLOROPLASTIC"/>
    <property type="match status" value="1"/>
</dbReference>
<reference evidence="11" key="1">
    <citation type="submission" date="2016-10" db="EMBL/GenBank/DDBJ databases">
        <authorList>
            <person name="de Groot N.N."/>
        </authorList>
    </citation>
    <scope>NUCLEOTIDE SEQUENCE [LARGE SCALE GENOMIC DNA]</scope>
    <source>
        <strain evidence="11">10nlg</strain>
    </source>
</reference>
<comment type="subunit">
    <text evidence="9">Forms a stable energy-coupling factor (ECF) transporter complex composed of 2 membrane-embedded substrate-binding proteins (S component), 2 ATP-binding proteins (A component) and 2 transmembrane proteins (T component).</text>
</comment>
<comment type="caution">
    <text evidence="9">Lacks conserved residue(s) required for the propagation of feature annotation.</text>
</comment>
<dbReference type="InterPro" id="IPR024919">
    <property type="entry name" value="EcfT"/>
</dbReference>
<dbReference type="RefSeq" id="WP_093073139.1">
    <property type="nucleotide sequence ID" value="NZ_FOGV01000015.1"/>
</dbReference>
<keyword evidence="6 9" id="KW-0812">Transmembrane</keyword>
<dbReference type="InterPro" id="IPR003339">
    <property type="entry name" value="ABC/ECF_trnsptr_transmembrane"/>
</dbReference>
<evidence type="ECO:0000256" key="5">
    <source>
        <dbReference type="ARBA" id="ARBA00022475"/>
    </source>
</evidence>
<name>A0A1H9UMZ2_9BACI</name>
<comment type="caution">
    <text evidence="10">The sequence shown here is derived from an EMBL/GenBank/DDBJ whole genome shotgun (WGS) entry which is preliminary data.</text>
</comment>
<evidence type="ECO:0000256" key="1">
    <source>
        <dbReference type="ARBA" id="ARBA00004651"/>
    </source>
</evidence>
<dbReference type="PANTHER" id="PTHR33514">
    <property type="entry name" value="PROTEIN ABCI12, CHLOROPLASTIC"/>
    <property type="match status" value="1"/>
</dbReference>
<keyword evidence="11" id="KW-1185">Reference proteome</keyword>
<keyword evidence="7 9" id="KW-1133">Transmembrane helix</keyword>
<dbReference type="HAMAP" id="MF_01461">
    <property type="entry name" value="EcfT"/>
    <property type="match status" value="1"/>
</dbReference>
<dbReference type="GO" id="GO:0022857">
    <property type="term" value="F:transmembrane transporter activity"/>
    <property type="evidence" value="ECO:0007669"/>
    <property type="project" value="UniProtKB-UniRule"/>
</dbReference>
<dbReference type="OrthoDB" id="8075495at2"/>
<comment type="similarity">
    <text evidence="2 9">Belongs to the energy-coupling factor EcfT family.</text>
</comment>
<evidence type="ECO:0000256" key="8">
    <source>
        <dbReference type="ARBA" id="ARBA00023136"/>
    </source>
</evidence>
<feature type="transmembrane region" description="Helical" evidence="9">
    <location>
        <begin position="44"/>
        <end position="65"/>
    </location>
</feature>
<organism evidence="10 11">
    <name type="scientific">Salisediminibacterium halotolerans</name>
    <dbReference type="NCBI Taxonomy" id="517425"/>
    <lineage>
        <taxon>Bacteria</taxon>
        <taxon>Bacillati</taxon>
        <taxon>Bacillota</taxon>
        <taxon>Bacilli</taxon>
        <taxon>Bacillales</taxon>
        <taxon>Bacillaceae</taxon>
        <taxon>Salisediminibacterium</taxon>
    </lineage>
</organism>
<proteinExistence type="inferred from homology"/>
<gene>
    <name evidence="9" type="primary">ecfT</name>
    <name evidence="10" type="ORF">SAMN05444126_11525</name>
</gene>
<keyword evidence="8 9" id="KW-0472">Membrane</keyword>
<evidence type="ECO:0000256" key="3">
    <source>
        <dbReference type="ARBA" id="ARBA00014042"/>
    </source>
</evidence>
<feature type="transmembrane region" description="Helical" evidence="9">
    <location>
        <begin position="248"/>
        <end position="266"/>
    </location>
</feature>
<dbReference type="Pfam" id="PF02361">
    <property type="entry name" value="CbiQ"/>
    <property type="match status" value="1"/>
</dbReference>
<evidence type="ECO:0000256" key="2">
    <source>
        <dbReference type="ARBA" id="ARBA00005660"/>
    </source>
</evidence>